<dbReference type="Proteomes" id="UP000190061">
    <property type="component" value="Unassembled WGS sequence"/>
</dbReference>
<evidence type="ECO:0000313" key="3">
    <source>
        <dbReference type="EMBL" id="SJZ99755.1"/>
    </source>
</evidence>
<accession>A0A1T4Q7T5</accession>
<proteinExistence type="predicted"/>
<keyword evidence="1" id="KW-0812">Transmembrane</keyword>
<evidence type="ECO:0000259" key="2">
    <source>
        <dbReference type="Pfam" id="PF20249"/>
    </source>
</evidence>
<dbReference type="NCBIfam" id="NF041559">
    <property type="entry name" value="BTH_I2691_fam"/>
    <property type="match status" value="1"/>
</dbReference>
<dbReference type="RefSeq" id="WP_078758127.1">
    <property type="nucleotide sequence ID" value="NZ_FUXP01000004.1"/>
</dbReference>
<dbReference type="Pfam" id="PF20249">
    <property type="entry name" value="VasX_N"/>
    <property type="match status" value="1"/>
</dbReference>
<dbReference type="AlphaFoldDB" id="A0A1T4Q7T5"/>
<evidence type="ECO:0000256" key="1">
    <source>
        <dbReference type="SAM" id="Phobius"/>
    </source>
</evidence>
<dbReference type="InterPro" id="IPR046864">
    <property type="entry name" value="VasX_N"/>
</dbReference>
<dbReference type="EMBL" id="FUXP01000004">
    <property type="protein sequence ID" value="SJZ99755.1"/>
    <property type="molecule type" value="Genomic_DNA"/>
</dbReference>
<keyword evidence="1" id="KW-0472">Membrane</keyword>
<sequence length="895" mass="97903">MSNPIIVDILQSAPGQPGNCPFCDKQGLMVFPLRQSALCCDDPALAGQVPEAGLGASVQLSLARHVARMLREGYLYVLIERPGLRYWQGYFVTDDAYLYAFPVNEPAPRSIAFSCSRDATNPATSVVAIERPEEVDKTWWLFTPDPLSAAKLDEYKNNADSYAGEGKLQTFSPSRWVAGDTGQDHCLEGTAVPEWAAELRALDITAGAGSSMPSGVLAINPLCKVLQEQPYPALADPFTPDPRALHEARPRLQRVADTLVAEQGACIVLRDALGVTQELNAWRNEAMEGLEPWMQAKDEFGATNARKYHVATRLRDVRSGIRDALVQMGETAAERRHREQAEYALRGFDEPQVQAMFGQQRAAQIRGTIMDTHMDDPWGQLDSDKARARARAEAKMTEYAALLDGTDDDTLREFDRRAAPLQALMQQRVADHLSWLKAPELHRALCAYDENDLHHGWAFAVQTALATTGMEASEDGQALLDLWAADIAIGEGNLLWRTYALNQRQLTADTQQTLAEPNADGWSTFASMTGAAQVLLISFKRADEALKECEQAGRVAWFQRSRLGALMGWYAHLGRAVFKTALPVGADRQLAHAMVRVLQARLGGFALQLRMEEMHAAGKSLQLARARGQINRRIREAVEAEVSLGRHGQFYGFRFAALLTITEAVNLLVKARELPDSEAKDKVELVAAGLALVGGSMEMMGSGGEWASKHFSAASNTARIAKTWGGGMRLYGGFLGGTVGIAGTVFDFVSLGESLTRERWALAVAYGSRGLIVASATAMGATVAFAGSAPFLKRMMLRVNSVFLKELIRVAAQLAVRLAARQVLLFSLRIWGARLGWAGLAVSTAIFLLSPDEFEEWCEKSVFRKDKGQRGFVNEGAELATLEMAFKGSQAHVSV</sequence>
<dbReference type="OrthoDB" id="8664525at2"/>
<dbReference type="STRING" id="1122188.SAMN02745674_01536"/>
<keyword evidence="1" id="KW-1133">Transmembrane helix</keyword>
<dbReference type="InterPro" id="IPR048126">
    <property type="entry name" value="Toxin_VasX"/>
</dbReference>
<name>A0A1T4Q7T5_9GAMM</name>
<keyword evidence="4" id="KW-1185">Reference proteome</keyword>
<protein>
    <recommendedName>
        <fullName evidence="2">Toxin VasX N-terminal region domain-containing protein</fullName>
    </recommendedName>
</protein>
<feature type="transmembrane region" description="Helical" evidence="1">
    <location>
        <begin position="771"/>
        <end position="792"/>
    </location>
</feature>
<feature type="transmembrane region" description="Helical" evidence="1">
    <location>
        <begin position="730"/>
        <end position="751"/>
    </location>
</feature>
<organism evidence="3 4">
    <name type="scientific">Lysobacter spongiicola DSM 21749</name>
    <dbReference type="NCBI Taxonomy" id="1122188"/>
    <lineage>
        <taxon>Bacteria</taxon>
        <taxon>Pseudomonadati</taxon>
        <taxon>Pseudomonadota</taxon>
        <taxon>Gammaproteobacteria</taxon>
        <taxon>Lysobacterales</taxon>
        <taxon>Lysobacteraceae</taxon>
        <taxon>Novilysobacter</taxon>
    </lineage>
</organism>
<dbReference type="CDD" id="cd20707">
    <property type="entry name" value="MIX_III"/>
    <property type="match status" value="1"/>
</dbReference>
<reference evidence="3 4" key="1">
    <citation type="submission" date="2017-02" db="EMBL/GenBank/DDBJ databases">
        <authorList>
            <person name="Peterson S.W."/>
        </authorList>
    </citation>
    <scope>NUCLEOTIDE SEQUENCE [LARGE SCALE GENOMIC DNA]</scope>
    <source>
        <strain evidence="3 4">DSM 21749</strain>
    </source>
</reference>
<feature type="domain" description="Toxin VasX N-terminal region" evidence="2">
    <location>
        <begin position="20"/>
        <end position="176"/>
    </location>
</feature>
<evidence type="ECO:0000313" key="4">
    <source>
        <dbReference type="Proteomes" id="UP000190061"/>
    </source>
</evidence>
<gene>
    <name evidence="3" type="ORF">SAMN02745674_01536</name>
</gene>